<evidence type="ECO:0000313" key="2">
    <source>
        <dbReference type="EMBL" id="CCV07566.1"/>
    </source>
</evidence>
<feature type="region of interest" description="Disordered" evidence="1">
    <location>
        <begin position="1"/>
        <end position="33"/>
    </location>
</feature>
<reference evidence="2 3" key="1">
    <citation type="submission" date="2013-02" db="EMBL/GenBank/DDBJ databases">
        <authorList>
            <person name="Genoscope - CEA"/>
        </authorList>
    </citation>
    <scope>NUCLEOTIDE SEQUENCE [LARGE SCALE GENOMIC DNA]</scope>
    <source>
        <strain evidence="2 3">STM 2683</strain>
    </source>
</reference>
<comment type="caution">
    <text evidence="2">The sequence shown here is derived from an EMBL/GenBank/DDBJ whole genome shotgun (WGS) entry which is preliminary data.</text>
</comment>
<dbReference type="Proteomes" id="UP000012062">
    <property type="component" value="Unassembled WGS sequence"/>
</dbReference>
<name>M5F6N6_9HYPH</name>
<feature type="compositionally biased region" description="Basic and acidic residues" evidence="1">
    <location>
        <begin position="21"/>
        <end position="33"/>
    </location>
</feature>
<dbReference type="AlphaFoldDB" id="M5F6N6"/>
<proteinExistence type="predicted"/>
<accession>M5F6N6</accession>
<evidence type="ECO:0000256" key="1">
    <source>
        <dbReference type="SAM" id="MobiDB-lite"/>
    </source>
</evidence>
<gene>
    <name evidence="2" type="ORF">MESS2_600022</name>
</gene>
<evidence type="ECO:0000313" key="3">
    <source>
        <dbReference type="Proteomes" id="UP000012062"/>
    </source>
</evidence>
<dbReference type="EMBL" id="CAUM01000129">
    <property type="protein sequence ID" value="CCV07566.1"/>
    <property type="molecule type" value="Genomic_DNA"/>
</dbReference>
<protein>
    <submittedName>
        <fullName evidence="2">Uncharacterized protein</fullName>
    </submittedName>
</protein>
<keyword evidence="3" id="KW-1185">Reference proteome</keyword>
<organism evidence="2 3">
    <name type="scientific">Mesorhizobium metallidurans STM 2683</name>
    <dbReference type="NCBI Taxonomy" id="1297569"/>
    <lineage>
        <taxon>Bacteria</taxon>
        <taxon>Pseudomonadati</taxon>
        <taxon>Pseudomonadota</taxon>
        <taxon>Alphaproteobacteria</taxon>
        <taxon>Hyphomicrobiales</taxon>
        <taxon>Phyllobacteriaceae</taxon>
        <taxon>Mesorhizobium</taxon>
    </lineage>
</organism>
<feature type="compositionally biased region" description="Gly residues" evidence="1">
    <location>
        <begin position="1"/>
        <end position="17"/>
    </location>
</feature>
<sequence length="83" mass="8990">MGGGRSGVPAGGAGAGQTGHRLPDRRKNVARPKLDVRQPLERFIVSLKRRTALSLCFCAIPKGKRYALFRGKPLYTFPGIAPE</sequence>
<dbReference type="STRING" id="1297569.MESS2_600022"/>